<dbReference type="PANTHER" id="PTHR45985:SF8">
    <property type="entry name" value="CHITIN DEACETYLASE-LIKE 9, ISOFORM A"/>
    <property type="match status" value="1"/>
</dbReference>
<keyword evidence="1" id="KW-0732">Signal</keyword>
<comment type="caution">
    <text evidence="2">The sequence shown here is derived from an EMBL/GenBank/DDBJ whole genome shotgun (WGS) entry which is preliminary data.</text>
</comment>
<accession>A0A8J6LC21</accession>
<proteinExistence type="predicted"/>
<evidence type="ECO:0000256" key="1">
    <source>
        <dbReference type="SAM" id="SignalP"/>
    </source>
</evidence>
<protein>
    <submittedName>
        <fullName evidence="2">Uncharacterized protein</fullName>
    </submittedName>
</protein>
<evidence type="ECO:0000313" key="3">
    <source>
        <dbReference type="Proteomes" id="UP000719412"/>
    </source>
</evidence>
<feature type="signal peptide" evidence="1">
    <location>
        <begin position="1"/>
        <end position="18"/>
    </location>
</feature>
<dbReference type="Proteomes" id="UP000719412">
    <property type="component" value="Unassembled WGS sequence"/>
</dbReference>
<sequence>MMMKVALFIAFCCVCVGSLPTSDKAAEKCTANNCKIEDDCRCSSIDNPITDKDNPALQSIAINVSAPVVQTLYDNDLAPFFFDRKNPDVVDVKLTFDPSPPLFIYRNNGSQEYWQEATLEDIEEEFGGQKIISTTFANIPAEDIVGVRTNPLQFMNGDVSINAFVNSDLKYDNSWPTLSREPMLPGTADEISTWLLEQVALVKNNNRAPLTLRLNSYWFSFTKNGYERFTKFLNEVGKLDEVFLVSVQDVVDWIKNTVLATAYATPVHDDSKLRSYKHRW</sequence>
<dbReference type="InterPro" id="IPR052740">
    <property type="entry name" value="CE4"/>
</dbReference>
<reference evidence="2" key="2">
    <citation type="submission" date="2021-08" db="EMBL/GenBank/DDBJ databases">
        <authorList>
            <person name="Eriksson T."/>
        </authorList>
    </citation>
    <scope>NUCLEOTIDE SEQUENCE</scope>
    <source>
        <strain evidence="2">Stoneville</strain>
        <tissue evidence="2">Whole head</tissue>
    </source>
</reference>
<name>A0A8J6LC21_TENMO</name>
<organism evidence="2 3">
    <name type="scientific">Tenebrio molitor</name>
    <name type="common">Yellow mealworm beetle</name>
    <dbReference type="NCBI Taxonomy" id="7067"/>
    <lineage>
        <taxon>Eukaryota</taxon>
        <taxon>Metazoa</taxon>
        <taxon>Ecdysozoa</taxon>
        <taxon>Arthropoda</taxon>
        <taxon>Hexapoda</taxon>
        <taxon>Insecta</taxon>
        <taxon>Pterygota</taxon>
        <taxon>Neoptera</taxon>
        <taxon>Endopterygota</taxon>
        <taxon>Coleoptera</taxon>
        <taxon>Polyphaga</taxon>
        <taxon>Cucujiformia</taxon>
        <taxon>Tenebrionidae</taxon>
        <taxon>Tenebrio</taxon>
    </lineage>
</organism>
<evidence type="ECO:0000313" key="2">
    <source>
        <dbReference type="EMBL" id="KAH0816639.1"/>
    </source>
</evidence>
<reference evidence="2" key="1">
    <citation type="journal article" date="2020" name="J Insects Food Feed">
        <title>The yellow mealworm (Tenebrio molitor) genome: a resource for the emerging insects as food and feed industry.</title>
        <authorList>
            <person name="Eriksson T."/>
            <person name="Andere A."/>
            <person name="Kelstrup H."/>
            <person name="Emery V."/>
            <person name="Picard C."/>
        </authorList>
    </citation>
    <scope>NUCLEOTIDE SEQUENCE</scope>
    <source>
        <strain evidence="2">Stoneville</strain>
        <tissue evidence="2">Whole head</tissue>
    </source>
</reference>
<feature type="chain" id="PRO_5035290669" evidence="1">
    <location>
        <begin position="19"/>
        <end position="280"/>
    </location>
</feature>
<dbReference type="Gene3D" id="3.20.20.370">
    <property type="entry name" value="Glycoside hydrolase/deacetylase"/>
    <property type="match status" value="1"/>
</dbReference>
<keyword evidence="3" id="KW-1185">Reference proteome</keyword>
<dbReference type="AlphaFoldDB" id="A0A8J6LC21"/>
<dbReference type="PANTHER" id="PTHR45985">
    <property type="match status" value="1"/>
</dbReference>
<gene>
    <name evidence="2" type="ORF">GEV33_006152</name>
</gene>
<dbReference type="EMBL" id="JABDTM020021190">
    <property type="protein sequence ID" value="KAH0816639.1"/>
    <property type="molecule type" value="Genomic_DNA"/>
</dbReference>